<name>A0ABQ7JDX3_9APIC</name>
<proteinExistence type="predicted"/>
<dbReference type="Proteomes" id="UP000823046">
    <property type="component" value="Unassembled WGS sequence"/>
</dbReference>
<keyword evidence="3" id="KW-1185">Reference proteome</keyword>
<feature type="compositionally biased region" description="Basic and acidic residues" evidence="1">
    <location>
        <begin position="1"/>
        <end position="16"/>
    </location>
</feature>
<feature type="region of interest" description="Disordered" evidence="1">
    <location>
        <begin position="1"/>
        <end position="23"/>
    </location>
</feature>
<protein>
    <submittedName>
        <fullName evidence="2">Uncharacterized protein</fullName>
    </submittedName>
</protein>
<comment type="caution">
    <text evidence="2">The sequence shown here is derived from an EMBL/GenBank/DDBJ whole genome shotgun (WGS) entry which is preliminary data.</text>
</comment>
<gene>
    <name evidence="2" type="ORF">IE077_001460</name>
</gene>
<evidence type="ECO:0000313" key="2">
    <source>
        <dbReference type="EMBL" id="KAF8821845.1"/>
    </source>
</evidence>
<sequence length="566" mass="62938">MDSSNEDKKGITDRPLVESSEFQEPSFLPTDCIPEGTALVQEWESLFPLFLRSELAGENISLQKVIPNAAEPIQNLCSLDDLFGDSCSTAFHTQVETCNKPSIQNGGNINIEVFPTQSGDIPLDCNDDVDVIASPVLVVTQLENNKSRNDAICTTQSFTEGKSVSHRQYSTYLPNTNLERRGQPICNTKGGLKFHVSAEAYSSVSPMKSLLQPSAFRGDSIVSPTCESTAVGSTTLLPWQVIVKLKCLATSTCIHSYKADALESSKVSDRYSFFFFGSVDAYGTDVLHLPLHTLVLGIMDVDPAEISQPFRLVLHFTSLVKLPNYFYSSFIPFPVLLLSICNLTYGLHCVTHFCHLRKDEIVALCLSQLDHAWPILQWLISLDLLIFLYVVELETKQSSSAFLKEQPFFQHASNSLKLDKVFLRKLTSNFSDDILEQTIGMGVNAIIICPDVGASLCLNESQLLRQVLSAVGMSGRVVFFSSFQQLDPIECYALFEKSVSMNFFNPHAIANIIYKVLDAIERGAVWIPDISNFMLFPLTQFDDALRFQNKNPGKLIVCCEENHDGE</sequence>
<organism evidence="2 3">
    <name type="scientific">Cardiosporidium cionae</name>
    <dbReference type="NCBI Taxonomy" id="476202"/>
    <lineage>
        <taxon>Eukaryota</taxon>
        <taxon>Sar</taxon>
        <taxon>Alveolata</taxon>
        <taxon>Apicomplexa</taxon>
        <taxon>Aconoidasida</taxon>
        <taxon>Nephromycida</taxon>
        <taxon>Cardiosporidium</taxon>
    </lineage>
</organism>
<accession>A0ABQ7JDX3</accession>
<evidence type="ECO:0000313" key="3">
    <source>
        <dbReference type="Proteomes" id="UP000823046"/>
    </source>
</evidence>
<dbReference type="EMBL" id="JADAQX010000118">
    <property type="protein sequence ID" value="KAF8821845.1"/>
    <property type="molecule type" value="Genomic_DNA"/>
</dbReference>
<evidence type="ECO:0000256" key="1">
    <source>
        <dbReference type="SAM" id="MobiDB-lite"/>
    </source>
</evidence>
<reference evidence="2 3" key="1">
    <citation type="journal article" date="2020" name="bioRxiv">
        <title>Metabolic contributions of an alphaproteobacterial endosymbiont in the apicomplexan Cardiosporidium cionae.</title>
        <authorList>
            <person name="Hunter E.S."/>
            <person name="Paight C.J."/>
            <person name="Lane C.E."/>
        </authorList>
    </citation>
    <scope>NUCLEOTIDE SEQUENCE [LARGE SCALE GENOMIC DNA]</scope>
    <source>
        <strain evidence="2">ESH_2018</strain>
    </source>
</reference>